<sequence length="76" mass="8185">LFGLEASSFGFSGGYFLGVYNALFAFACSLELAFLVLSGLDFWVASFVLFGIELPGLDFQVASLVLFGIELPSLDF</sequence>
<feature type="non-terminal residue" evidence="2">
    <location>
        <position position="76"/>
    </location>
</feature>
<organism evidence="2 3">
    <name type="scientific">Dentiscutata erythropus</name>
    <dbReference type="NCBI Taxonomy" id="1348616"/>
    <lineage>
        <taxon>Eukaryota</taxon>
        <taxon>Fungi</taxon>
        <taxon>Fungi incertae sedis</taxon>
        <taxon>Mucoromycota</taxon>
        <taxon>Glomeromycotina</taxon>
        <taxon>Glomeromycetes</taxon>
        <taxon>Diversisporales</taxon>
        <taxon>Gigasporaceae</taxon>
        <taxon>Dentiscutata</taxon>
    </lineage>
</organism>
<protein>
    <submittedName>
        <fullName evidence="2">3916_t:CDS:1</fullName>
    </submittedName>
</protein>
<keyword evidence="1" id="KW-1133">Transmembrane helix</keyword>
<keyword evidence="1" id="KW-0812">Transmembrane</keyword>
<keyword evidence="1" id="KW-0472">Membrane</keyword>
<gene>
    <name evidence="2" type="ORF">DERYTH_LOCUS8609</name>
</gene>
<dbReference type="EMBL" id="CAJVPY010004475">
    <property type="protein sequence ID" value="CAG8620440.1"/>
    <property type="molecule type" value="Genomic_DNA"/>
</dbReference>
<reference evidence="2" key="1">
    <citation type="submission" date="2021-06" db="EMBL/GenBank/DDBJ databases">
        <authorList>
            <person name="Kallberg Y."/>
            <person name="Tangrot J."/>
            <person name="Rosling A."/>
        </authorList>
    </citation>
    <scope>NUCLEOTIDE SEQUENCE</scope>
    <source>
        <strain evidence="2">MA453B</strain>
    </source>
</reference>
<comment type="caution">
    <text evidence="2">The sequence shown here is derived from an EMBL/GenBank/DDBJ whole genome shotgun (WGS) entry which is preliminary data.</text>
</comment>
<feature type="transmembrane region" description="Helical" evidence="1">
    <location>
        <begin position="15"/>
        <end position="37"/>
    </location>
</feature>
<evidence type="ECO:0000313" key="3">
    <source>
        <dbReference type="Proteomes" id="UP000789405"/>
    </source>
</evidence>
<keyword evidence="3" id="KW-1185">Reference proteome</keyword>
<accession>A0A9N9CY54</accession>
<dbReference type="Proteomes" id="UP000789405">
    <property type="component" value="Unassembled WGS sequence"/>
</dbReference>
<proteinExistence type="predicted"/>
<feature type="transmembrane region" description="Helical" evidence="1">
    <location>
        <begin position="44"/>
        <end position="69"/>
    </location>
</feature>
<evidence type="ECO:0000256" key="1">
    <source>
        <dbReference type="SAM" id="Phobius"/>
    </source>
</evidence>
<evidence type="ECO:0000313" key="2">
    <source>
        <dbReference type="EMBL" id="CAG8620440.1"/>
    </source>
</evidence>
<dbReference type="AlphaFoldDB" id="A0A9N9CY54"/>
<name>A0A9N9CY54_9GLOM</name>